<dbReference type="AlphaFoldDB" id="A0A5K1JVY9"/>
<keyword evidence="1" id="KW-0418">Kinase</keyword>
<dbReference type="Gene3D" id="3.80.10.10">
    <property type="entry name" value="Ribonuclease Inhibitor"/>
    <property type="match status" value="1"/>
</dbReference>
<dbReference type="InterPro" id="IPR032675">
    <property type="entry name" value="LRR_dom_sf"/>
</dbReference>
<evidence type="ECO:0000313" key="1">
    <source>
        <dbReference type="EMBL" id="VWO96105.1"/>
    </source>
</evidence>
<sequence length="258" mass="28881">MHLPAVQPADLSPLSSFQYLEHLSVSIRLDYSMLAALPNPIKLSRLRSLAVSSDQFSAIGALVAAVEHPIHGELSNVLSLLVARCPALITFSWTSDLCQENEDRFRPGVLAELIAPLLSVRTIRNFSASFKGHVVSYAPSGFRAFAGAWPELETLELRNALHSNKTDVNAYADFESLVSFAHHCPRLRRLYIPKVKFDRPAAAAVVRPSAPHWLRSLVVETVILCEEQLEDEVFEYRLRTLKRLVQEVFPEATIDVRL</sequence>
<proteinExistence type="predicted"/>
<dbReference type="EMBL" id="LR725369">
    <property type="protein sequence ID" value="VWO96105.1"/>
    <property type="molecule type" value="Genomic_DNA"/>
</dbReference>
<gene>
    <name evidence="1" type="primary">G4NDR3</name>
</gene>
<organism evidence="1">
    <name type="scientific">Ganoderma boninense</name>
    <dbReference type="NCBI Taxonomy" id="34458"/>
    <lineage>
        <taxon>Eukaryota</taxon>
        <taxon>Fungi</taxon>
        <taxon>Dikarya</taxon>
        <taxon>Basidiomycota</taxon>
        <taxon>Agaricomycotina</taxon>
        <taxon>Agaricomycetes</taxon>
        <taxon>Polyporales</taxon>
        <taxon>Polyporaceae</taxon>
        <taxon>Ganoderma</taxon>
    </lineage>
</organism>
<protein>
    <submittedName>
        <fullName evidence="1">STE/STE11 protein kinase</fullName>
    </submittedName>
</protein>
<keyword evidence="1" id="KW-0808">Transferase</keyword>
<accession>A0A5K1JVY9</accession>
<name>A0A5K1JVY9_9APHY</name>
<reference evidence="1" key="1">
    <citation type="submission" date="2019-10" db="EMBL/GenBank/DDBJ databases">
        <authorList>
            <person name="Nor Muhammad N."/>
        </authorList>
    </citation>
    <scope>NUCLEOTIDE SEQUENCE</scope>
</reference>
<dbReference type="GO" id="GO:0016301">
    <property type="term" value="F:kinase activity"/>
    <property type="evidence" value="ECO:0007669"/>
    <property type="project" value="UniProtKB-KW"/>
</dbReference>